<evidence type="ECO:0000256" key="3">
    <source>
        <dbReference type="ARBA" id="ARBA00022512"/>
    </source>
</evidence>
<dbReference type="PANTHER" id="PTHR31375">
    <property type="match status" value="1"/>
</dbReference>
<keyword evidence="3" id="KW-0134">Cell wall</keyword>
<evidence type="ECO:0000256" key="10">
    <source>
        <dbReference type="SAM" id="SignalP"/>
    </source>
</evidence>
<name>A0ABD1FMW0_SALDI</name>
<evidence type="ECO:0000256" key="1">
    <source>
        <dbReference type="ARBA" id="ARBA00004191"/>
    </source>
</evidence>
<dbReference type="SMART" id="SM00710">
    <property type="entry name" value="PbH1"/>
    <property type="match status" value="5"/>
</dbReference>
<reference evidence="11 12" key="1">
    <citation type="submission" date="2024-06" db="EMBL/GenBank/DDBJ databases">
        <title>A chromosome level genome sequence of Diviner's sage (Salvia divinorum).</title>
        <authorList>
            <person name="Ford S.A."/>
            <person name="Ro D.-K."/>
            <person name="Ness R.W."/>
            <person name="Phillips M.A."/>
        </authorList>
    </citation>
    <scope>NUCLEOTIDE SEQUENCE [LARGE SCALE GENOMIC DNA]</scope>
    <source>
        <strain evidence="11">SAF-2024a</strain>
        <tissue evidence="11">Leaf</tissue>
    </source>
</reference>
<dbReference type="InterPro" id="IPR000743">
    <property type="entry name" value="Glyco_hydro_28"/>
</dbReference>
<dbReference type="SUPFAM" id="SSF51126">
    <property type="entry name" value="Pectin lyase-like"/>
    <property type="match status" value="1"/>
</dbReference>
<dbReference type="AlphaFoldDB" id="A0ABD1FMW0"/>
<dbReference type="EMBL" id="JBEAFC010000014">
    <property type="protein sequence ID" value="KAL1533187.1"/>
    <property type="molecule type" value="Genomic_DNA"/>
</dbReference>
<evidence type="ECO:0000256" key="6">
    <source>
        <dbReference type="ARBA" id="ARBA00023295"/>
    </source>
</evidence>
<evidence type="ECO:0000313" key="11">
    <source>
        <dbReference type="EMBL" id="KAL1533187.1"/>
    </source>
</evidence>
<comment type="subcellular location">
    <subcellularLocation>
        <location evidence="1">Secreted</location>
        <location evidence="1">Cell wall</location>
    </subcellularLocation>
</comment>
<evidence type="ECO:0000256" key="9">
    <source>
        <dbReference type="RuleBase" id="RU361169"/>
    </source>
</evidence>
<keyword evidence="12" id="KW-1185">Reference proteome</keyword>
<evidence type="ECO:0000256" key="7">
    <source>
        <dbReference type="ARBA" id="ARBA00023316"/>
    </source>
</evidence>
<dbReference type="Gene3D" id="2.160.20.10">
    <property type="entry name" value="Single-stranded right-handed beta-helix, Pectin lyase-like"/>
    <property type="match status" value="1"/>
</dbReference>
<dbReference type="GO" id="GO:0004650">
    <property type="term" value="F:polygalacturonase activity"/>
    <property type="evidence" value="ECO:0007669"/>
    <property type="project" value="UniProtKB-EC"/>
</dbReference>
<evidence type="ECO:0000256" key="8">
    <source>
        <dbReference type="PROSITE-ProRule" id="PRU10052"/>
    </source>
</evidence>
<keyword evidence="4" id="KW-0964">Secreted</keyword>
<comment type="similarity">
    <text evidence="2 9">Belongs to the glycosyl hydrolase 28 family.</text>
</comment>
<dbReference type="PROSITE" id="PS00502">
    <property type="entry name" value="POLYGALACTURONASE"/>
    <property type="match status" value="1"/>
</dbReference>
<feature type="signal peptide" evidence="10">
    <location>
        <begin position="1"/>
        <end position="24"/>
    </location>
</feature>
<dbReference type="EC" id="3.2.1.15" evidence="11"/>
<gene>
    <name evidence="11" type="ORF">AAHA92_33107</name>
</gene>
<comment type="caution">
    <text evidence="11">The sequence shown here is derived from an EMBL/GenBank/DDBJ whole genome shotgun (WGS) entry which is preliminary data.</text>
</comment>
<dbReference type="InterPro" id="IPR011050">
    <property type="entry name" value="Pectin_lyase_fold/virulence"/>
</dbReference>
<organism evidence="11 12">
    <name type="scientific">Salvia divinorum</name>
    <name type="common">Maria pastora</name>
    <name type="synonym">Diviner's sage</name>
    <dbReference type="NCBI Taxonomy" id="28513"/>
    <lineage>
        <taxon>Eukaryota</taxon>
        <taxon>Viridiplantae</taxon>
        <taxon>Streptophyta</taxon>
        <taxon>Embryophyta</taxon>
        <taxon>Tracheophyta</taxon>
        <taxon>Spermatophyta</taxon>
        <taxon>Magnoliopsida</taxon>
        <taxon>eudicotyledons</taxon>
        <taxon>Gunneridae</taxon>
        <taxon>Pentapetalae</taxon>
        <taxon>asterids</taxon>
        <taxon>lamiids</taxon>
        <taxon>Lamiales</taxon>
        <taxon>Lamiaceae</taxon>
        <taxon>Nepetoideae</taxon>
        <taxon>Mentheae</taxon>
        <taxon>Salviinae</taxon>
        <taxon>Salvia</taxon>
        <taxon>Salvia subgen. Calosphace</taxon>
    </lineage>
</organism>
<keyword evidence="5 9" id="KW-0378">Hydrolase</keyword>
<keyword evidence="6 9" id="KW-0326">Glycosidase</keyword>
<evidence type="ECO:0000256" key="5">
    <source>
        <dbReference type="ARBA" id="ARBA00022801"/>
    </source>
</evidence>
<evidence type="ECO:0000256" key="4">
    <source>
        <dbReference type="ARBA" id="ARBA00022525"/>
    </source>
</evidence>
<dbReference type="Proteomes" id="UP001567538">
    <property type="component" value="Unassembled WGS sequence"/>
</dbReference>
<dbReference type="GO" id="GO:0071555">
    <property type="term" value="P:cell wall organization"/>
    <property type="evidence" value="ECO:0007669"/>
    <property type="project" value="UniProtKB-KW"/>
</dbReference>
<feature type="chain" id="PRO_5044791395" evidence="10">
    <location>
        <begin position="25"/>
        <end position="393"/>
    </location>
</feature>
<dbReference type="InterPro" id="IPR012334">
    <property type="entry name" value="Pectin_lyas_fold"/>
</dbReference>
<accession>A0ABD1FMW0</accession>
<proteinExistence type="inferred from homology"/>
<evidence type="ECO:0000313" key="12">
    <source>
        <dbReference type="Proteomes" id="UP001567538"/>
    </source>
</evidence>
<dbReference type="Pfam" id="PF00295">
    <property type="entry name" value="Glyco_hydro_28"/>
    <property type="match status" value="1"/>
</dbReference>
<dbReference type="FunFam" id="2.160.20.10:FF:000004">
    <property type="entry name" value="Pectin lyase-like superfamily protein"/>
    <property type="match status" value="1"/>
</dbReference>
<feature type="active site" evidence="8">
    <location>
        <position position="239"/>
    </location>
</feature>
<dbReference type="InterPro" id="IPR006626">
    <property type="entry name" value="PbH1"/>
</dbReference>
<evidence type="ECO:0000256" key="2">
    <source>
        <dbReference type="ARBA" id="ARBA00008834"/>
    </source>
</evidence>
<keyword evidence="10" id="KW-0732">Signal</keyword>
<protein>
    <submittedName>
        <fullName evidence="11">Endo-polygalacturonase</fullName>
        <ecNumber evidence="11">3.2.1.15</ecNumber>
    </submittedName>
</protein>
<sequence>MLKLAVFSHTVVLALIATLHTCNAAIYNVVNFGAKADGVTDSSSAFLKAWVAACSSTEQSTIYVPRGTFLVNSIAFNGACKRKMQLQISGGLVAPYNYKSFLSDQAWITFEYVNGLSVVGGAIDARGSSYWECKKSGANCPFGARSFSFQSCNDVEINGLTSHDSHAVHVFINGCNNMRIQDLTIVAPGDSPNTDGIHIGNSNNISVSHANIATGDDCISIGPGTTHMYMDHIVCGPGHGISIGSMGGGPGEGGVEHIVVNNTIFTRTDNGVRIKTWAKPFNGYARDIKFDNLQMQNVSNPIIIDQEYCPERNCPNGNSEVKLSDVTFYNITGTSGTQDALVLICSWTKPCEQIYLQDIHLTYITPMAKKQLATSRCENARVISTGLVIPHCN</sequence>
<keyword evidence="7" id="KW-0961">Cell wall biogenesis/degradation</keyword>